<evidence type="ECO:0000313" key="5">
    <source>
        <dbReference type="Proteomes" id="UP000428333"/>
    </source>
</evidence>
<name>A0A6A4M6Q4_9ERIC</name>
<dbReference type="PANTHER" id="PTHR46038:SF12">
    <property type="entry name" value="OS03G0731800 PROTEIN"/>
    <property type="match status" value="1"/>
</dbReference>
<keyword evidence="2" id="KW-0472">Membrane</keyword>
<reference evidence="4 5" key="1">
    <citation type="journal article" date="2019" name="Genome Biol. Evol.">
        <title>The Rhododendron genome and chromosomal organization provide insight into shared whole-genome duplications across the heath family (Ericaceae).</title>
        <authorList>
            <person name="Soza V.L."/>
            <person name="Lindsley D."/>
            <person name="Waalkes A."/>
            <person name="Ramage E."/>
            <person name="Patwardhan R.P."/>
            <person name="Burton J.N."/>
            <person name="Adey A."/>
            <person name="Kumar A."/>
            <person name="Qiu R."/>
            <person name="Shendure J."/>
            <person name="Hall B."/>
        </authorList>
    </citation>
    <scope>NUCLEOTIDE SEQUENCE [LARGE SCALE GENOMIC DNA]</scope>
    <source>
        <strain evidence="4">RSF 1966-606</strain>
    </source>
</reference>
<feature type="compositionally biased region" description="Acidic residues" evidence="1">
    <location>
        <begin position="312"/>
        <end position="321"/>
    </location>
</feature>
<dbReference type="OrthoDB" id="1654689at2759"/>
<feature type="non-terminal residue" evidence="4">
    <location>
        <position position="1"/>
    </location>
</feature>
<dbReference type="InterPro" id="IPR005069">
    <property type="entry name" value="Nucl-diP-sugar_transferase"/>
</dbReference>
<proteinExistence type="predicted"/>
<keyword evidence="5" id="KW-1185">Reference proteome</keyword>
<accession>A0A6A4M6Q4</accession>
<comment type="caution">
    <text evidence="4">The sequence shown here is derived from an EMBL/GenBank/DDBJ whole genome shotgun (WGS) entry which is preliminary data.</text>
</comment>
<protein>
    <recommendedName>
        <fullName evidence="3">Nucleotide-diphospho-sugar transferase domain-containing protein</fullName>
    </recommendedName>
</protein>
<dbReference type="EMBL" id="QEFC01000305">
    <property type="protein sequence ID" value="KAE9465072.1"/>
    <property type="molecule type" value="Genomic_DNA"/>
</dbReference>
<sequence length="321" mass="36274">MKNSSGTLEFPPCQQSTLDSSSAMKKNRAFEFTILSLLLLGALYIFVATPSSFKPLLSSPRSQCNCSTTDTDILWLRNPFSILSPNETFDFQIACDNYQGNKPCAVNNGLAIVRSNNKTISLYDTWYEKRKVYVGKNEQAVVEYLIRDDSDSDSNSCDDEFGLVRLFGDQKPYVELPPSGSPRAYSWSDDDSGCDDDHTVPVEKSDAFDVCNTYRMDISKKTRCLDYDMFSQVAVEEYNRRFKVLMALSHPCNLIVLYLTFEAKDLADGGTIKIYQAVVWWTVGDVKVESFRLKPPEDEQGYVGFVPPPSNEESDDYDEES</sequence>
<evidence type="ECO:0000256" key="1">
    <source>
        <dbReference type="SAM" id="MobiDB-lite"/>
    </source>
</evidence>
<evidence type="ECO:0000259" key="3">
    <source>
        <dbReference type="Pfam" id="PF03407"/>
    </source>
</evidence>
<dbReference type="Gene3D" id="3.10.450.10">
    <property type="match status" value="1"/>
</dbReference>
<evidence type="ECO:0000256" key="2">
    <source>
        <dbReference type="SAM" id="Phobius"/>
    </source>
</evidence>
<evidence type="ECO:0000313" key="4">
    <source>
        <dbReference type="EMBL" id="KAE9465072.1"/>
    </source>
</evidence>
<organism evidence="4 5">
    <name type="scientific">Rhododendron williamsianum</name>
    <dbReference type="NCBI Taxonomy" id="262921"/>
    <lineage>
        <taxon>Eukaryota</taxon>
        <taxon>Viridiplantae</taxon>
        <taxon>Streptophyta</taxon>
        <taxon>Embryophyta</taxon>
        <taxon>Tracheophyta</taxon>
        <taxon>Spermatophyta</taxon>
        <taxon>Magnoliopsida</taxon>
        <taxon>eudicotyledons</taxon>
        <taxon>Gunneridae</taxon>
        <taxon>Pentapetalae</taxon>
        <taxon>asterids</taxon>
        <taxon>Ericales</taxon>
        <taxon>Ericaceae</taxon>
        <taxon>Ericoideae</taxon>
        <taxon>Rhodoreae</taxon>
        <taxon>Rhododendron</taxon>
    </lineage>
</organism>
<dbReference type="Pfam" id="PF03407">
    <property type="entry name" value="Nucleotid_trans"/>
    <property type="match status" value="1"/>
</dbReference>
<dbReference type="Proteomes" id="UP000428333">
    <property type="component" value="Linkage Group LG02"/>
</dbReference>
<dbReference type="PANTHER" id="PTHR46038">
    <property type="entry name" value="EXPRESSED PROTEIN-RELATED"/>
    <property type="match status" value="1"/>
</dbReference>
<dbReference type="InterPro" id="IPR044821">
    <property type="entry name" value="At1g28695/At4g15970-like"/>
</dbReference>
<dbReference type="AlphaFoldDB" id="A0A6A4M6Q4"/>
<keyword evidence="2" id="KW-1133">Transmembrane helix</keyword>
<feature type="domain" description="Nucleotide-diphospho-sugar transferase" evidence="3">
    <location>
        <begin position="68"/>
        <end position="151"/>
    </location>
</feature>
<keyword evidence="2" id="KW-0812">Transmembrane</keyword>
<feature type="region of interest" description="Disordered" evidence="1">
    <location>
        <begin position="297"/>
        <end position="321"/>
    </location>
</feature>
<gene>
    <name evidence="4" type="ORF">C3L33_03014</name>
</gene>
<feature type="transmembrane region" description="Helical" evidence="2">
    <location>
        <begin position="29"/>
        <end position="47"/>
    </location>
</feature>